<reference evidence="3 4" key="1">
    <citation type="submission" date="2022-12" db="EMBL/GenBank/DDBJ databases">
        <title>Chromosome-level genome of Tegillarca granosa.</title>
        <authorList>
            <person name="Kim J."/>
        </authorList>
    </citation>
    <scope>NUCLEOTIDE SEQUENCE [LARGE SCALE GENOMIC DNA]</scope>
    <source>
        <strain evidence="3">Teg-2019</strain>
        <tissue evidence="3">Adductor muscle</tissue>
    </source>
</reference>
<keyword evidence="1" id="KW-0472">Membrane</keyword>
<feature type="transmembrane region" description="Helical" evidence="1">
    <location>
        <begin position="123"/>
        <end position="142"/>
    </location>
</feature>
<dbReference type="InterPro" id="IPR040855">
    <property type="entry name" value="ORC_WH_C"/>
</dbReference>
<dbReference type="PANTHER" id="PTHR12748">
    <property type="entry name" value="ORIGIN RECOGNITION COMPLEX SUBUNIT 3"/>
    <property type="match status" value="1"/>
</dbReference>
<dbReference type="Proteomes" id="UP001217089">
    <property type="component" value="Unassembled WGS sequence"/>
</dbReference>
<sequence>MEFHELKNWNDSNCEILLVTTAYNFDYQPLLWWLHQKKKVMNKQKLQINYYSILFSYKGECMFIYLTSYFMFIKNRVLTPLNDIYFWYRARFIRAVSELQFLGFVKPTKRKTDHVARLTWGGYYSYKMMYLFFHISFIKIIIRCGNNKDILYMVYVNTYSCIKKHQNI</sequence>
<name>A0ABQ9FEL1_TEGGR</name>
<feature type="transmembrane region" description="Helical" evidence="1">
    <location>
        <begin position="48"/>
        <end position="72"/>
    </location>
</feature>
<dbReference type="Pfam" id="PF18137">
    <property type="entry name" value="WHD_ORC"/>
    <property type="match status" value="1"/>
</dbReference>
<evidence type="ECO:0000313" key="3">
    <source>
        <dbReference type="EMBL" id="KAJ8315759.1"/>
    </source>
</evidence>
<evidence type="ECO:0000313" key="4">
    <source>
        <dbReference type="Proteomes" id="UP001217089"/>
    </source>
</evidence>
<dbReference type="InterPro" id="IPR020795">
    <property type="entry name" value="ORC3"/>
</dbReference>
<dbReference type="PANTHER" id="PTHR12748:SF0">
    <property type="entry name" value="ORIGIN RECOGNITION COMPLEX SUBUNIT 3"/>
    <property type="match status" value="1"/>
</dbReference>
<evidence type="ECO:0000259" key="2">
    <source>
        <dbReference type="Pfam" id="PF18137"/>
    </source>
</evidence>
<comment type="caution">
    <text evidence="3">The sequence shown here is derived from an EMBL/GenBank/DDBJ whole genome shotgun (WGS) entry which is preliminary data.</text>
</comment>
<organism evidence="3 4">
    <name type="scientific">Tegillarca granosa</name>
    <name type="common">Malaysian cockle</name>
    <name type="synonym">Anadara granosa</name>
    <dbReference type="NCBI Taxonomy" id="220873"/>
    <lineage>
        <taxon>Eukaryota</taxon>
        <taxon>Metazoa</taxon>
        <taxon>Spiralia</taxon>
        <taxon>Lophotrochozoa</taxon>
        <taxon>Mollusca</taxon>
        <taxon>Bivalvia</taxon>
        <taxon>Autobranchia</taxon>
        <taxon>Pteriomorphia</taxon>
        <taxon>Arcoida</taxon>
        <taxon>Arcoidea</taxon>
        <taxon>Arcidae</taxon>
        <taxon>Tegillarca</taxon>
    </lineage>
</organism>
<keyword evidence="1" id="KW-1133">Transmembrane helix</keyword>
<accession>A0ABQ9FEL1</accession>
<gene>
    <name evidence="3" type="ORF">KUTeg_007909</name>
</gene>
<feature type="domain" description="Origin recognition complex subunit 3 winged helix C-terminal" evidence="2">
    <location>
        <begin position="90"/>
        <end position="120"/>
    </location>
</feature>
<dbReference type="EMBL" id="JARBDR010000337">
    <property type="protein sequence ID" value="KAJ8315759.1"/>
    <property type="molecule type" value="Genomic_DNA"/>
</dbReference>
<evidence type="ECO:0000256" key="1">
    <source>
        <dbReference type="SAM" id="Phobius"/>
    </source>
</evidence>
<protein>
    <recommendedName>
        <fullName evidence="2">Origin recognition complex subunit 3 winged helix C-terminal domain-containing protein</fullName>
    </recommendedName>
</protein>
<proteinExistence type="predicted"/>
<keyword evidence="1" id="KW-0812">Transmembrane</keyword>
<keyword evidence="4" id="KW-1185">Reference proteome</keyword>